<dbReference type="EMBL" id="FLUO01000001">
    <property type="protein sequence ID" value="SBV92921.1"/>
    <property type="molecule type" value="Genomic_DNA"/>
</dbReference>
<evidence type="ECO:0000256" key="4">
    <source>
        <dbReference type="SAM" id="MobiDB-lite"/>
    </source>
</evidence>
<accession>A0A212J0G6</accession>
<sequence>MDRRARPVRRRAYAQRFCGQARSGLPARARPPSASTGVVAMLSLAEYRGRADRLADLLPWAALLAPGIVLNKDGSFQRSFRFRGPDLESATEAELVGLGARANNALKRLGSGWALFFEAERLEAQDYPRSNFPDAASWLVDEERRAAFEGESDQSSPRWSDDPANGQGRHFESRYHLTLLYMPPPDAQARTENALLDSDRKGEGDGGGRNWRQELARFRDETERVLDLLSGFLPEIRALDDAETLTFLHGAISTKRHPVAVPETPMYLDGVLVDTPLTGGLEPMLGDRHLRTLTILGFPNATRPGILDALNHQDFAYRWGTRFIPLDKMAATKVLTRLRRQWFAKRKSITAILREVLTNEPAVLVDSDADNKALDADAALQALGSDHVGFGYLTTTITVWDEDRDTAEEKVRAVERIVNGLGFTCIRETVNAVEAWLGSLPGHVYANVRQPLVHTLNLAHLMPLSAVWAGPARNAHLAKVTQTECPPLLHAETSGSTPFRLSTHVGDVGHMLIVGPTGAGKSVLLSLIALQFRRYAGSQVTIFDKGNSARAAVLAMGGEHHALGAAPDDITNALAFQPLRDIDDPATRSWAAEWIGALLAHEHVTVTPEVKEAVWSALCNLATAPAEERTLTGLSVLVQANALKAALQPYTLDGPFGRLLDAAEDRLALSEVQCFETEELMHEAGVVLPVLTYLFHRLEERFDGRPTLLILDEAWVYLDNPLFAARIREWLKVLRKKNVSVIFATQSLADVADSSIAPAIIESCPQRIFLPNDRAIEPQARTAYERFGLNDRQIELIAQATPKRHYYLQSRRGNRLFELGLGPVALALCGASDPSSQTLIDTILAEHGREAFAVEFLRARGLDWAADILGPFSPQIQEPTP</sequence>
<feature type="domain" description="AAA+ ATPase" evidence="5">
    <location>
        <begin position="507"/>
        <end position="773"/>
    </location>
</feature>
<dbReference type="CDD" id="cd00267">
    <property type="entry name" value="ABC_ATPase"/>
    <property type="match status" value="1"/>
</dbReference>
<reference evidence="6" key="1">
    <citation type="submission" date="2016-04" db="EMBL/GenBank/DDBJ databases">
        <authorList>
            <person name="Evans L.H."/>
            <person name="Alamgir A."/>
            <person name="Owens N."/>
            <person name="Weber N.D."/>
            <person name="Virtaneva K."/>
            <person name="Barbian K."/>
            <person name="Babar A."/>
            <person name="Rosenke K."/>
        </authorList>
    </citation>
    <scope>NUCLEOTIDE SEQUENCE</scope>
    <source>
        <strain evidence="6">86</strain>
    </source>
</reference>
<organism evidence="6">
    <name type="scientific">uncultured Alphaproteobacteria bacterium</name>
    <dbReference type="NCBI Taxonomy" id="91750"/>
    <lineage>
        <taxon>Bacteria</taxon>
        <taxon>Pseudomonadati</taxon>
        <taxon>Pseudomonadota</taxon>
        <taxon>Alphaproteobacteria</taxon>
        <taxon>environmental samples</taxon>
    </lineage>
</organism>
<proteinExistence type="inferred from homology"/>
<dbReference type="Pfam" id="PF19044">
    <property type="entry name" value="P-loop_TraG"/>
    <property type="match status" value="1"/>
</dbReference>
<dbReference type="PANTHER" id="PTHR30121">
    <property type="entry name" value="UNCHARACTERIZED PROTEIN YJGR-RELATED"/>
    <property type="match status" value="1"/>
</dbReference>
<dbReference type="AlphaFoldDB" id="A0A212J0G6"/>
<dbReference type="InterPro" id="IPR003593">
    <property type="entry name" value="AAA+_ATPase"/>
</dbReference>
<dbReference type="InterPro" id="IPR043964">
    <property type="entry name" value="P-loop_TraG"/>
</dbReference>
<protein>
    <submittedName>
        <fullName evidence="6">Conjugal transfer protein TrbE</fullName>
    </submittedName>
</protein>
<comment type="similarity">
    <text evidence="1">Belongs to the TrbE/VirB4 family.</text>
</comment>
<evidence type="ECO:0000259" key="5">
    <source>
        <dbReference type="SMART" id="SM00382"/>
    </source>
</evidence>
<evidence type="ECO:0000256" key="3">
    <source>
        <dbReference type="ARBA" id="ARBA00022840"/>
    </source>
</evidence>
<dbReference type="Gene3D" id="3.40.50.300">
    <property type="entry name" value="P-loop containing nucleotide triphosphate hydrolases"/>
    <property type="match status" value="2"/>
</dbReference>
<feature type="region of interest" description="Disordered" evidence="4">
    <location>
        <begin position="147"/>
        <end position="167"/>
    </location>
</feature>
<dbReference type="InterPro" id="IPR051162">
    <property type="entry name" value="T4SS_component"/>
</dbReference>
<dbReference type="SUPFAM" id="SSF52540">
    <property type="entry name" value="P-loop containing nucleoside triphosphate hydrolases"/>
    <property type="match status" value="1"/>
</dbReference>
<dbReference type="InterPro" id="IPR018145">
    <property type="entry name" value="CagE_TrbE_VirB_cntrl_dom"/>
</dbReference>
<evidence type="ECO:0000313" key="6">
    <source>
        <dbReference type="EMBL" id="SBV92921.1"/>
    </source>
</evidence>
<keyword evidence="3" id="KW-0067">ATP-binding</keyword>
<name>A0A212J0G6_9PROT</name>
<gene>
    <name evidence="6" type="primary">trbE</name>
    <name evidence="6" type="ORF">KL86APRO_10318</name>
</gene>
<dbReference type="NCBIfam" id="NF010447">
    <property type="entry name" value="PRK13873.1"/>
    <property type="match status" value="1"/>
</dbReference>
<evidence type="ECO:0000256" key="2">
    <source>
        <dbReference type="ARBA" id="ARBA00022741"/>
    </source>
</evidence>
<evidence type="ECO:0000256" key="1">
    <source>
        <dbReference type="ARBA" id="ARBA00006512"/>
    </source>
</evidence>
<keyword evidence="2" id="KW-0547">Nucleotide-binding</keyword>
<dbReference type="PANTHER" id="PTHR30121:SF12">
    <property type="entry name" value="TYPE IV SECRETION SYSTEM PROTEIN CAGE"/>
    <property type="match status" value="1"/>
</dbReference>
<dbReference type="GO" id="GO:0005524">
    <property type="term" value="F:ATP binding"/>
    <property type="evidence" value="ECO:0007669"/>
    <property type="project" value="UniProtKB-KW"/>
</dbReference>
<dbReference type="InterPro" id="IPR027417">
    <property type="entry name" value="P-loop_NTPase"/>
</dbReference>
<dbReference type="SMART" id="SM00382">
    <property type="entry name" value="AAA"/>
    <property type="match status" value="1"/>
</dbReference>
<dbReference type="Pfam" id="PF03135">
    <property type="entry name" value="CagE_TrbE_VirB"/>
    <property type="match status" value="1"/>
</dbReference>
<dbReference type="CDD" id="cd01127">
    <property type="entry name" value="TrwB_TraG_TraD_VirD4"/>
    <property type="match status" value="1"/>
</dbReference>